<dbReference type="AlphaFoldDB" id="A0A0E0BJQ8"/>
<dbReference type="Gramene" id="OGLUM11G15090.1">
    <property type="protein sequence ID" value="OGLUM11G15090.1"/>
    <property type="gene ID" value="OGLUM11G15090"/>
</dbReference>
<name>A0A0E0BJQ8_9ORYZ</name>
<accession>A0A0E0BJQ8</accession>
<sequence>MSSLEAAVVAAAVVEVTHDSAAAIHAVWLKPPEAERRRICTPKARRCCPRPDSSTPEATADTVITVIQDRHREWVEWEGESEEIGGVGESG</sequence>
<evidence type="ECO:0000313" key="2">
    <source>
        <dbReference type="Proteomes" id="UP000026961"/>
    </source>
</evidence>
<protein>
    <submittedName>
        <fullName evidence="1">Uncharacterized protein</fullName>
    </submittedName>
</protein>
<reference evidence="1" key="1">
    <citation type="submission" date="2015-04" db="UniProtKB">
        <authorList>
            <consortium name="EnsemblPlants"/>
        </authorList>
    </citation>
    <scope>IDENTIFICATION</scope>
</reference>
<organism evidence="1">
    <name type="scientific">Oryza glumipatula</name>
    <dbReference type="NCBI Taxonomy" id="40148"/>
    <lineage>
        <taxon>Eukaryota</taxon>
        <taxon>Viridiplantae</taxon>
        <taxon>Streptophyta</taxon>
        <taxon>Embryophyta</taxon>
        <taxon>Tracheophyta</taxon>
        <taxon>Spermatophyta</taxon>
        <taxon>Magnoliopsida</taxon>
        <taxon>Liliopsida</taxon>
        <taxon>Poales</taxon>
        <taxon>Poaceae</taxon>
        <taxon>BOP clade</taxon>
        <taxon>Oryzoideae</taxon>
        <taxon>Oryzeae</taxon>
        <taxon>Oryzinae</taxon>
        <taxon>Oryza</taxon>
    </lineage>
</organism>
<proteinExistence type="predicted"/>
<evidence type="ECO:0000313" key="1">
    <source>
        <dbReference type="EnsemblPlants" id="OGLUM11G15090.1"/>
    </source>
</evidence>
<dbReference type="HOGENOM" id="CLU_2610255_0_0_1"/>
<dbReference type="EnsemblPlants" id="OGLUM11G15090.1">
    <property type="protein sequence ID" value="OGLUM11G15090.1"/>
    <property type="gene ID" value="OGLUM11G15090"/>
</dbReference>
<reference evidence="1" key="2">
    <citation type="submission" date="2018-05" db="EMBL/GenBank/DDBJ databases">
        <title>OgluRS3 (Oryza glumaepatula Reference Sequence Version 3).</title>
        <authorList>
            <person name="Zhang J."/>
            <person name="Kudrna D."/>
            <person name="Lee S."/>
            <person name="Talag J."/>
            <person name="Welchert J."/>
            <person name="Wing R.A."/>
        </authorList>
    </citation>
    <scope>NUCLEOTIDE SEQUENCE [LARGE SCALE GENOMIC DNA]</scope>
</reference>
<dbReference type="Proteomes" id="UP000026961">
    <property type="component" value="Chromosome 11"/>
</dbReference>
<keyword evidence="2" id="KW-1185">Reference proteome</keyword>